<accession>A0A0A8ZG63</accession>
<reference evidence="1" key="2">
    <citation type="journal article" date="2015" name="Data Brief">
        <title>Shoot transcriptome of the giant reed, Arundo donax.</title>
        <authorList>
            <person name="Barrero R.A."/>
            <person name="Guerrero F.D."/>
            <person name="Moolhuijzen P."/>
            <person name="Goolsby J.A."/>
            <person name="Tidwell J."/>
            <person name="Bellgard S.E."/>
            <person name="Bellgard M.I."/>
        </authorList>
    </citation>
    <scope>NUCLEOTIDE SEQUENCE</scope>
    <source>
        <tissue evidence="1">Shoot tissue taken approximately 20 cm above the soil surface</tissue>
    </source>
</reference>
<dbReference type="AlphaFoldDB" id="A0A0A8ZG63"/>
<reference evidence="1" key="1">
    <citation type="submission" date="2014-09" db="EMBL/GenBank/DDBJ databases">
        <authorList>
            <person name="Magalhaes I.L.F."/>
            <person name="Oliveira U."/>
            <person name="Santos F.R."/>
            <person name="Vidigal T.H.D.A."/>
            <person name="Brescovit A.D."/>
            <person name="Santos A.J."/>
        </authorList>
    </citation>
    <scope>NUCLEOTIDE SEQUENCE</scope>
    <source>
        <tissue evidence="1">Shoot tissue taken approximately 20 cm above the soil surface</tissue>
    </source>
</reference>
<proteinExistence type="predicted"/>
<organism evidence="1">
    <name type="scientific">Arundo donax</name>
    <name type="common">Giant reed</name>
    <name type="synonym">Donax arundinaceus</name>
    <dbReference type="NCBI Taxonomy" id="35708"/>
    <lineage>
        <taxon>Eukaryota</taxon>
        <taxon>Viridiplantae</taxon>
        <taxon>Streptophyta</taxon>
        <taxon>Embryophyta</taxon>
        <taxon>Tracheophyta</taxon>
        <taxon>Spermatophyta</taxon>
        <taxon>Magnoliopsida</taxon>
        <taxon>Liliopsida</taxon>
        <taxon>Poales</taxon>
        <taxon>Poaceae</taxon>
        <taxon>PACMAD clade</taxon>
        <taxon>Arundinoideae</taxon>
        <taxon>Arundineae</taxon>
        <taxon>Arundo</taxon>
    </lineage>
</organism>
<sequence length="48" mass="4930">MAPLCCQRAGARCTGGRRHGAAQLAATHRAPSLEPAAALPRCCRATAQ</sequence>
<evidence type="ECO:0000313" key="1">
    <source>
        <dbReference type="EMBL" id="JAD36623.1"/>
    </source>
</evidence>
<dbReference type="EMBL" id="GBRH01261272">
    <property type="protein sequence ID" value="JAD36623.1"/>
    <property type="molecule type" value="Transcribed_RNA"/>
</dbReference>
<protein>
    <submittedName>
        <fullName evidence="1">Uncharacterized protein</fullName>
    </submittedName>
</protein>
<name>A0A0A8ZG63_ARUDO</name>